<evidence type="ECO:0000313" key="3">
    <source>
        <dbReference type="Proteomes" id="UP000005203"/>
    </source>
</evidence>
<accession>A0A8B8GVY2</accession>
<feature type="compositionally biased region" description="Polar residues" evidence="1">
    <location>
        <begin position="675"/>
        <end position="691"/>
    </location>
</feature>
<evidence type="ECO:0000313" key="2">
    <source>
        <dbReference type="EnsemblMetazoa" id="XP_026295831"/>
    </source>
</evidence>
<dbReference type="EnsemblMetazoa" id="XM_026440047">
    <property type="protein sequence ID" value="XP_026295832"/>
    <property type="gene ID" value="LOC107964284"/>
</dbReference>
<accession>A0A7M7L0L8</accession>
<feature type="region of interest" description="Disordered" evidence="1">
    <location>
        <begin position="368"/>
        <end position="467"/>
    </location>
</feature>
<feature type="region of interest" description="Disordered" evidence="1">
    <location>
        <begin position="499"/>
        <end position="613"/>
    </location>
</feature>
<dbReference type="EnsemblMetazoa" id="XM_026440046">
    <property type="protein sequence ID" value="XP_026295831"/>
    <property type="gene ID" value="LOC107964284"/>
</dbReference>
<feature type="compositionally biased region" description="Basic and acidic residues" evidence="1">
    <location>
        <begin position="380"/>
        <end position="406"/>
    </location>
</feature>
<feature type="compositionally biased region" description="Basic and acidic residues" evidence="1">
    <location>
        <begin position="340"/>
        <end position="351"/>
    </location>
</feature>
<reference evidence="4 5" key="2">
    <citation type="submission" date="2025-04" db="UniProtKB">
        <authorList>
            <consortium name="RefSeq"/>
        </authorList>
    </citation>
    <scope>IDENTIFICATION</scope>
    <source>
        <strain evidence="4 5">DH4</strain>
        <tissue evidence="4 5">Whole body</tissue>
    </source>
</reference>
<dbReference type="RefSeq" id="XP_026295832.1">
    <property type="nucleotide sequence ID" value="XM_026440047.1"/>
</dbReference>
<keyword evidence="3" id="KW-1185">Reference proteome</keyword>
<name>A0A7M7L0L8_APIME</name>
<organism evidence="2">
    <name type="scientific">Apis mellifera</name>
    <name type="common">Honeybee</name>
    <dbReference type="NCBI Taxonomy" id="7460"/>
    <lineage>
        <taxon>Eukaryota</taxon>
        <taxon>Metazoa</taxon>
        <taxon>Ecdysozoa</taxon>
        <taxon>Arthropoda</taxon>
        <taxon>Hexapoda</taxon>
        <taxon>Insecta</taxon>
        <taxon>Pterygota</taxon>
        <taxon>Neoptera</taxon>
        <taxon>Endopterygota</taxon>
        <taxon>Hymenoptera</taxon>
        <taxon>Apocrita</taxon>
        <taxon>Aculeata</taxon>
        <taxon>Apoidea</taxon>
        <taxon>Anthophila</taxon>
        <taxon>Apidae</taxon>
        <taxon>Apis</taxon>
    </lineage>
</organism>
<feature type="compositionally biased region" description="Acidic residues" evidence="1">
    <location>
        <begin position="523"/>
        <end position="548"/>
    </location>
</feature>
<dbReference type="AlphaFoldDB" id="A0A7M7L0L8"/>
<feature type="compositionally biased region" description="Basic and acidic residues" evidence="1">
    <location>
        <begin position="1"/>
        <end position="19"/>
    </location>
</feature>
<dbReference type="GeneID" id="107964284"/>
<feature type="region of interest" description="Disordered" evidence="1">
    <location>
        <begin position="312"/>
        <end position="351"/>
    </location>
</feature>
<evidence type="ECO:0000256" key="1">
    <source>
        <dbReference type="SAM" id="MobiDB-lite"/>
    </source>
</evidence>
<feature type="region of interest" description="Disordered" evidence="1">
    <location>
        <begin position="46"/>
        <end position="87"/>
    </location>
</feature>
<feature type="compositionally biased region" description="Basic and acidic residues" evidence="1">
    <location>
        <begin position="550"/>
        <end position="560"/>
    </location>
</feature>
<dbReference type="RefSeq" id="XP_026295831.1">
    <property type="nucleotide sequence ID" value="XM_026440046.1"/>
</dbReference>
<protein>
    <submittedName>
        <fullName evidence="4 5">Midasin</fullName>
    </submittedName>
</protein>
<evidence type="ECO:0000313" key="5">
    <source>
        <dbReference type="RefSeq" id="XP_026295832.1"/>
    </source>
</evidence>
<feature type="compositionally biased region" description="Polar residues" evidence="1">
    <location>
        <begin position="499"/>
        <end position="514"/>
    </location>
</feature>
<feature type="compositionally biased region" description="Polar residues" evidence="1">
    <location>
        <begin position="595"/>
        <end position="613"/>
    </location>
</feature>
<dbReference type="OrthoDB" id="10387789at2759"/>
<feature type="compositionally biased region" description="Basic and acidic residues" evidence="1">
    <location>
        <begin position="320"/>
        <end position="330"/>
    </location>
</feature>
<accession>A0A8B8GVN5</accession>
<feature type="region of interest" description="Disordered" evidence="1">
    <location>
        <begin position="1"/>
        <end position="33"/>
    </location>
</feature>
<accession>A0A7M7L1X3</accession>
<proteinExistence type="predicted"/>
<feature type="compositionally biased region" description="Basic and acidic residues" evidence="1">
    <location>
        <begin position="692"/>
        <end position="706"/>
    </location>
</feature>
<gene>
    <name evidence="4 5" type="primary">LOC107964284</name>
</gene>
<dbReference type="KEGG" id="ame:107964284"/>
<feature type="region of interest" description="Disordered" evidence="1">
    <location>
        <begin position="673"/>
        <end position="708"/>
    </location>
</feature>
<dbReference type="Proteomes" id="UP000005203">
    <property type="component" value="Linkage group LG4"/>
</dbReference>
<evidence type="ECO:0000313" key="4">
    <source>
        <dbReference type="RefSeq" id="XP_026295831.1"/>
    </source>
</evidence>
<reference evidence="2" key="1">
    <citation type="submission" date="2021-01" db="UniProtKB">
        <authorList>
            <consortium name="EnsemblMetazoa"/>
        </authorList>
    </citation>
    <scope>IDENTIFICATION</scope>
    <source>
        <strain evidence="2">DH4</strain>
    </source>
</reference>
<sequence length="847" mass="96104">MSEGRREPSEVGTSLDRENPNLTPSSDVDLSPSIEELIERIKILALETPRPHNKLPRAPFPTPAKASPDGRAENNPPFSSSFTEDGQELGLKRLRRAIEKRFGAKRFQSPGRGSSSNKHFVVDNKLLATMLTAEHQRRQRMEWDLEVERAEQVTPVDEDHPVTILDNHHRSNSIFSPKTRSVVSDASVHVAKGSPCSEIDSSSEFQHEGDAAALSLEYSLREVSEVFSVFVKCNKWMLRSRMASPVGGASLDKRDLVGADIFRQAVDVSFGDATTYEQRELIYDSYMRTIDTSQGQLEEVACDDSSFRALPDRTSFGSSRESDKREKEAEVEVGEDGTNEEGKRDDEESVHDRSACFRSRLSLKFDKREEWKEEEEEEDSKNVSKDGKRSVDHFERRGDEREKEYLDEIFAPVGEREKEEEEEDRSKEEMKSTGRRKWRSLSEYDNESSSTPLNEGSGKRRTFSESDVLNASLFISDDFLSEDYIRKLERSVSLVNEMTSNVSQHLARSDTSAKLSKEKLEEKEEEEEEEEEEEQAEEEQAEEEDGSSDDLAKCSRRESSRSTSSADSVDVLGRKIGKGRKFQLNLREEDEQESLPDSTKCTMDSNSVHSDNLSLDLDDVYDTIQRSERIPSSCAIDTIESRMRGEDKRGEEKVEMGGEFGSLSDSVYFTPPADQASSDGKPSSKIVITTDTSEKPSRGAESCAKEGDDDVFEDVGSMKPCERRNSFHSFLNRIFKQRYGTMRGGTANESRISNEDENKNTVKLNVVDGERISRAKRGRGRIDVPERCRPGNLFIEEMNHFPTTAVLLEILSLCWLLEYEFFKSSLLLFDFTDLWNFDAVQIYICNS</sequence>